<feature type="transmembrane region" description="Helical" evidence="2">
    <location>
        <begin position="457"/>
        <end position="478"/>
    </location>
</feature>
<evidence type="ECO:0000256" key="2">
    <source>
        <dbReference type="SAM" id="Phobius"/>
    </source>
</evidence>
<feature type="compositionally biased region" description="Pro residues" evidence="1">
    <location>
        <begin position="422"/>
        <end position="441"/>
    </location>
</feature>
<protein>
    <submittedName>
        <fullName evidence="4">Uncharacterized protein</fullName>
    </submittedName>
</protein>
<name>W9YHE8_9EURO</name>
<feature type="compositionally biased region" description="Basic and acidic residues" evidence="1">
    <location>
        <begin position="312"/>
        <end position="322"/>
    </location>
</feature>
<dbReference type="AlphaFoldDB" id="W9YHE8"/>
<dbReference type="OrthoDB" id="4225201at2759"/>
<feature type="signal peptide" evidence="3">
    <location>
        <begin position="1"/>
        <end position="18"/>
    </location>
</feature>
<keyword evidence="2" id="KW-1133">Transmembrane helix</keyword>
<feature type="compositionally biased region" description="Pro residues" evidence="1">
    <location>
        <begin position="363"/>
        <end position="375"/>
    </location>
</feature>
<dbReference type="HOGENOM" id="CLU_029714_0_0_1"/>
<dbReference type="RefSeq" id="XP_007726825.1">
    <property type="nucleotide sequence ID" value="XM_007728635.1"/>
</dbReference>
<evidence type="ECO:0000313" key="4">
    <source>
        <dbReference type="EMBL" id="EXJ81704.1"/>
    </source>
</evidence>
<sequence length="668" mass="73602">MKPSLAPAAVLFSSLVAGLPSPHPSSVDSPPKDIAAVAGSTDPDHITIHFRAPCPGCFTGSDDVLELTLEIDAADKECSGSAPRLNGVPLDPANGNDVAVGQISFKSKLSDGLTDKIVNASWQSTCLKGEASMITVRFADAASHKNVKDVSGFTTSFKQTGQPTVLRLQDKPVDQIISPSDCGDWLRPKDEGLSIIPIITEPVSSIDGQLELEYVKLVHLKEEMDQLHDQMRENCDRVASLIKQEFRACSNLKCLWQTALGKAPTIKKLIALRFSHHKGRVAGCTNGEGQKACSAADQDDRPAEADLPESGKPSEEADEVHGEVGPLPRPPEQERPANDGIDEPPPQDGPEEHHHPPFEGEHPGPPFEGAPPHPPFDGEHGRPPFEGDHPHPPFGPPFRGNHPPFGPPHGPPKGMPHRPPGHHGPPPPFGPHGRPSGPPRFGPFGHGGRRHNSEIRLALAVITLILLVVLSGLAFRLLHKSAWYRDPRRQADRAARKEERRTRKLYRKAAYKHKWATWWKRYQRHRSNDDYEEKREMILEQEGGLEDVMRDEIRTLRNASDLVRDLVRVEEGRARRNAYNPHQTPYPISPAELDAGVGCSNYTHLPPSYMVPPPRYEQELEGDLTVVDGFRYTPSNTEETPESSIIDCNSRLSLDTGRSTVFTKDGRV</sequence>
<keyword evidence="2" id="KW-0812">Transmembrane</keyword>
<keyword evidence="2" id="KW-0472">Membrane</keyword>
<gene>
    <name evidence="4" type="ORF">A1O1_07769</name>
</gene>
<feature type="chain" id="PRO_5004932746" evidence="3">
    <location>
        <begin position="19"/>
        <end position="668"/>
    </location>
</feature>
<feature type="compositionally biased region" description="Basic and acidic residues" evidence="1">
    <location>
        <begin position="376"/>
        <end position="391"/>
    </location>
</feature>
<feature type="compositionally biased region" description="Basic and acidic residues" evidence="1">
    <location>
        <begin position="350"/>
        <end position="362"/>
    </location>
</feature>
<keyword evidence="3" id="KW-0732">Signal</keyword>
<comment type="caution">
    <text evidence="4">The sequence shown here is derived from an EMBL/GenBank/DDBJ whole genome shotgun (WGS) entry which is preliminary data.</text>
</comment>
<feature type="region of interest" description="Disordered" evidence="1">
    <location>
        <begin position="285"/>
        <end position="447"/>
    </location>
</feature>
<evidence type="ECO:0000256" key="3">
    <source>
        <dbReference type="SAM" id="SignalP"/>
    </source>
</evidence>
<keyword evidence="5" id="KW-1185">Reference proteome</keyword>
<dbReference type="eggNOG" id="ENOG502SMBT">
    <property type="taxonomic scope" value="Eukaryota"/>
</dbReference>
<evidence type="ECO:0000313" key="5">
    <source>
        <dbReference type="Proteomes" id="UP000019484"/>
    </source>
</evidence>
<dbReference type="GeneID" id="19162624"/>
<proteinExistence type="predicted"/>
<reference evidence="4 5" key="1">
    <citation type="submission" date="2013-03" db="EMBL/GenBank/DDBJ databases">
        <title>The Genome Sequence of Capronia coronata CBS 617.96.</title>
        <authorList>
            <consortium name="The Broad Institute Genomics Platform"/>
            <person name="Cuomo C."/>
            <person name="de Hoog S."/>
            <person name="Gorbushina A."/>
            <person name="Walker B."/>
            <person name="Young S.K."/>
            <person name="Zeng Q."/>
            <person name="Gargeya S."/>
            <person name="Fitzgerald M."/>
            <person name="Haas B."/>
            <person name="Abouelleil A."/>
            <person name="Allen A.W."/>
            <person name="Alvarado L."/>
            <person name="Arachchi H.M."/>
            <person name="Berlin A.M."/>
            <person name="Chapman S.B."/>
            <person name="Gainer-Dewar J."/>
            <person name="Goldberg J."/>
            <person name="Griggs A."/>
            <person name="Gujja S."/>
            <person name="Hansen M."/>
            <person name="Howarth C."/>
            <person name="Imamovic A."/>
            <person name="Ireland A."/>
            <person name="Larimer J."/>
            <person name="McCowan C."/>
            <person name="Murphy C."/>
            <person name="Pearson M."/>
            <person name="Poon T.W."/>
            <person name="Priest M."/>
            <person name="Roberts A."/>
            <person name="Saif S."/>
            <person name="Shea T."/>
            <person name="Sisk P."/>
            <person name="Sykes S."/>
            <person name="Wortman J."/>
            <person name="Nusbaum C."/>
            <person name="Birren B."/>
        </authorList>
    </citation>
    <scope>NUCLEOTIDE SEQUENCE [LARGE SCALE GENOMIC DNA]</scope>
    <source>
        <strain evidence="4 5">CBS 617.96</strain>
    </source>
</reference>
<dbReference type="Proteomes" id="UP000019484">
    <property type="component" value="Unassembled WGS sequence"/>
</dbReference>
<organism evidence="4 5">
    <name type="scientific">Capronia coronata CBS 617.96</name>
    <dbReference type="NCBI Taxonomy" id="1182541"/>
    <lineage>
        <taxon>Eukaryota</taxon>
        <taxon>Fungi</taxon>
        <taxon>Dikarya</taxon>
        <taxon>Ascomycota</taxon>
        <taxon>Pezizomycotina</taxon>
        <taxon>Eurotiomycetes</taxon>
        <taxon>Chaetothyriomycetidae</taxon>
        <taxon>Chaetothyriales</taxon>
        <taxon>Herpotrichiellaceae</taxon>
        <taxon>Capronia</taxon>
    </lineage>
</organism>
<dbReference type="EMBL" id="AMWN01000007">
    <property type="protein sequence ID" value="EXJ81704.1"/>
    <property type="molecule type" value="Genomic_DNA"/>
</dbReference>
<accession>W9YHE8</accession>
<dbReference type="STRING" id="1182541.W9YHE8"/>
<evidence type="ECO:0000256" key="1">
    <source>
        <dbReference type="SAM" id="MobiDB-lite"/>
    </source>
</evidence>
<feature type="compositionally biased region" description="Pro residues" evidence="1">
    <location>
        <begin position="404"/>
        <end position="414"/>
    </location>
</feature>